<dbReference type="InterPro" id="IPR005196">
    <property type="entry name" value="Glyco_hydro_65_N"/>
</dbReference>
<dbReference type="InterPro" id="IPR017045">
    <property type="entry name" value="Malt_Pase/Glycosyl_Hdrlase"/>
</dbReference>
<dbReference type="InterPro" id="IPR011013">
    <property type="entry name" value="Gal_mutarotase_sf_dom"/>
</dbReference>
<keyword evidence="2" id="KW-0328">Glycosyltransferase</keyword>
<dbReference type="InterPro" id="IPR008928">
    <property type="entry name" value="6-hairpin_glycosidase_sf"/>
</dbReference>
<dbReference type="InterPro" id="IPR012341">
    <property type="entry name" value="6hp_glycosidase-like_sf"/>
</dbReference>
<evidence type="ECO:0000256" key="4">
    <source>
        <dbReference type="PIRSR" id="PIRSR036289-50"/>
    </source>
</evidence>
<proteinExistence type="inferred from homology"/>
<dbReference type="GO" id="GO:0030246">
    <property type="term" value="F:carbohydrate binding"/>
    <property type="evidence" value="ECO:0007669"/>
    <property type="project" value="InterPro"/>
</dbReference>
<feature type="domain" description="Glycoside hydrolase family 65 N-terminal" evidence="7">
    <location>
        <begin position="11"/>
        <end position="263"/>
    </location>
</feature>
<protein>
    <submittedName>
        <fullName evidence="8">Trehalose 6-phosphate phosphorylase</fullName>
    </submittedName>
</protein>
<accession>A0A2U1V534</accession>
<feature type="binding site" evidence="5">
    <location>
        <begin position="353"/>
        <end position="354"/>
    </location>
    <ligand>
        <name>substrate</name>
    </ligand>
</feature>
<dbReference type="GO" id="GO:0016757">
    <property type="term" value="F:glycosyltransferase activity"/>
    <property type="evidence" value="ECO:0007669"/>
    <property type="project" value="UniProtKB-KW"/>
</dbReference>
<keyword evidence="3" id="KW-0808">Transferase</keyword>
<comment type="similarity">
    <text evidence="1">Belongs to the glycosyl hydrolase 65 family.</text>
</comment>
<dbReference type="OrthoDB" id="414934at2"/>
<organism evidence="8 9">
    <name type="scientific">Teichococcus aestuarii</name>
    <dbReference type="NCBI Taxonomy" id="568898"/>
    <lineage>
        <taxon>Bacteria</taxon>
        <taxon>Pseudomonadati</taxon>
        <taxon>Pseudomonadota</taxon>
        <taxon>Alphaproteobacteria</taxon>
        <taxon>Acetobacterales</taxon>
        <taxon>Roseomonadaceae</taxon>
        <taxon>Roseomonas</taxon>
    </lineage>
</organism>
<dbReference type="Gene3D" id="2.70.98.40">
    <property type="entry name" value="Glycoside hydrolase, family 65, N-terminal domain"/>
    <property type="match status" value="1"/>
</dbReference>
<dbReference type="InterPro" id="IPR037018">
    <property type="entry name" value="GH65_N"/>
</dbReference>
<gene>
    <name evidence="8" type="ORF">CR165_10645</name>
</gene>
<dbReference type="Gene3D" id="1.50.10.10">
    <property type="match status" value="1"/>
</dbReference>
<keyword evidence="9" id="KW-1185">Reference proteome</keyword>
<dbReference type="Pfam" id="PF03632">
    <property type="entry name" value="Glyco_hydro_65m"/>
    <property type="match status" value="1"/>
</dbReference>
<dbReference type="PANTHER" id="PTHR11051:SF8">
    <property type="entry name" value="PROTEIN-GLUCOSYLGALACTOSYLHYDROXYLYSINE GLUCOSIDASE"/>
    <property type="match status" value="1"/>
</dbReference>
<dbReference type="GO" id="GO:0004553">
    <property type="term" value="F:hydrolase activity, hydrolyzing O-glycosyl compounds"/>
    <property type="evidence" value="ECO:0007669"/>
    <property type="project" value="TreeGrafter"/>
</dbReference>
<evidence type="ECO:0000259" key="7">
    <source>
        <dbReference type="Pfam" id="PF03636"/>
    </source>
</evidence>
<dbReference type="PIRSF" id="PIRSF036289">
    <property type="entry name" value="Glycosyl_hydrolase_malt_phosph"/>
    <property type="match status" value="1"/>
</dbReference>
<evidence type="ECO:0000256" key="3">
    <source>
        <dbReference type="ARBA" id="ARBA00022679"/>
    </source>
</evidence>
<dbReference type="PANTHER" id="PTHR11051">
    <property type="entry name" value="GLYCOSYL HYDROLASE-RELATED"/>
    <property type="match status" value="1"/>
</dbReference>
<reference evidence="9" key="1">
    <citation type="submission" date="2017-10" db="EMBL/GenBank/DDBJ databases">
        <authorList>
            <person name="Toshchakov S.V."/>
            <person name="Goeva M.A."/>
        </authorList>
    </citation>
    <scope>NUCLEOTIDE SEQUENCE [LARGE SCALE GENOMIC DNA]</scope>
    <source>
        <strain evidence="9">JR1/69-1-13</strain>
    </source>
</reference>
<evidence type="ECO:0000313" key="8">
    <source>
        <dbReference type="EMBL" id="PWC29038.1"/>
    </source>
</evidence>
<evidence type="ECO:0000256" key="2">
    <source>
        <dbReference type="ARBA" id="ARBA00022676"/>
    </source>
</evidence>
<dbReference type="SUPFAM" id="SSF74650">
    <property type="entry name" value="Galactose mutarotase-like"/>
    <property type="match status" value="1"/>
</dbReference>
<feature type="domain" description="Glycoside hydrolase family 65 central catalytic" evidence="6">
    <location>
        <begin position="321"/>
        <end position="711"/>
    </location>
</feature>
<dbReference type="Pfam" id="PF03636">
    <property type="entry name" value="Glyco_hydro_65N"/>
    <property type="match status" value="1"/>
</dbReference>
<dbReference type="AlphaFoldDB" id="A0A2U1V534"/>
<evidence type="ECO:0000313" key="9">
    <source>
        <dbReference type="Proteomes" id="UP000245048"/>
    </source>
</evidence>
<dbReference type="RefSeq" id="WP_109516956.1">
    <property type="nucleotide sequence ID" value="NZ_PDOA01000005.1"/>
</dbReference>
<dbReference type="EMBL" id="PDOA01000005">
    <property type="protein sequence ID" value="PWC29038.1"/>
    <property type="molecule type" value="Genomic_DNA"/>
</dbReference>
<feature type="binding site" evidence="5">
    <location>
        <begin position="612"/>
        <end position="613"/>
    </location>
    <ligand>
        <name>substrate</name>
    </ligand>
</feature>
<evidence type="ECO:0000256" key="1">
    <source>
        <dbReference type="ARBA" id="ARBA00006768"/>
    </source>
</evidence>
<evidence type="ECO:0000259" key="6">
    <source>
        <dbReference type="Pfam" id="PF03632"/>
    </source>
</evidence>
<evidence type="ECO:0000256" key="5">
    <source>
        <dbReference type="PIRSR" id="PIRSR036289-51"/>
    </source>
</evidence>
<dbReference type="SUPFAM" id="SSF48208">
    <property type="entry name" value="Six-hairpin glycosidases"/>
    <property type="match status" value="1"/>
</dbReference>
<sequence length="818" mass="88970">MPLRPPASLAYDDFDPQDEGRREALLTLGNGVLTVRGAAPWSTADAVHYPGTYRAGLYNRLADVIEGRRVENESLVNLPNWLPLTFRVEGEAAWFSLEAVEILEYRHALDATRGVSTRELLFRDGAGRRSWLRERRLVSMAQPGLAALRLEIVPQGWSGILEVRSGIDGGVTNARVPRFKPFDKQHLEAVRGEAVSPGLLLLRCRTRGARTGIGTATRTALEAGVLLAREDRAEAASIAEHLRCGVAPGRPLVLEKTAAIATTGDAGVREAGEAALALLRDAPSFAALEAAHAAAWSPWLARMRIEAAVPEQGCAARLMGFRILQTASPHSACLDVGFPARGWQEAYRGHIFWDETFVLPFLMFRAPGIARALLLYRCRRLEDARAAASAAGQRGAMFPWRCASDGQEQTPRLQWNPLSGRWMEDHTRLQRHVGAAIALNVWRYCEATGDEDFLARHGAALMLEIARFWAGAARHDPATDRYDILGVAGPDEYHTAWPGAAEPGLRNNAYTNVMAAWTLRRAREALERLPAARRQALCQAMGLEGRELAHWEHVSRRLRLVFRDDGTLLPFEGFDRLRPLDLQAMAEAHPGQRLDWVLECQGGSTNSYQVMKQADTLMLPFLLSWQELAGTLEGMGYAMTAEQWRRTAAHDLARTTHDSSLSNLAFAGALARLDPAASLRFFKAAMKPEHDPSSASSVAEGPHLGAYGGAFLVLQHHYLGLHLERDGLMLDPAPPPGLTPVRFGLDCRFGRFALAWTGSALRLCADPANRAPVRVSHSGGVQALAPGASLLVAPGGAAGPWREASPGLPGGQAAAGAG</sequence>
<name>A0A2U1V534_9PROT</name>
<dbReference type="InterPro" id="IPR005195">
    <property type="entry name" value="Glyco_hydro_65_M"/>
</dbReference>
<feature type="active site" description="Proton donor" evidence="4">
    <location>
        <position position="492"/>
    </location>
</feature>
<dbReference type="GO" id="GO:0005975">
    <property type="term" value="P:carbohydrate metabolic process"/>
    <property type="evidence" value="ECO:0007669"/>
    <property type="project" value="InterPro"/>
</dbReference>
<comment type="caution">
    <text evidence="8">The sequence shown here is derived from an EMBL/GenBank/DDBJ whole genome shotgun (WGS) entry which is preliminary data.</text>
</comment>
<dbReference type="Proteomes" id="UP000245048">
    <property type="component" value="Unassembled WGS sequence"/>
</dbReference>